<dbReference type="Pfam" id="PF13240">
    <property type="entry name" value="Zn_Ribbon_1"/>
    <property type="match status" value="1"/>
</dbReference>
<keyword evidence="1" id="KW-0812">Transmembrane</keyword>
<evidence type="ECO:0000313" key="4">
    <source>
        <dbReference type="Proteomes" id="UP000001660"/>
    </source>
</evidence>
<proteinExistence type="predicted"/>
<name>D8PAP6_9BACT</name>
<feature type="transmembrane region" description="Helical" evidence="1">
    <location>
        <begin position="91"/>
        <end position="115"/>
    </location>
</feature>
<dbReference type="AlphaFoldDB" id="D8PAP6"/>
<sequence length="119" mass="12975">MKPCPACGRALPEINRYCTQCGASVADSADRPSTSPTPDSAREQLNLNILYGMVTVLIVSLVMPPWETPPSQPAAFLGFHFILSPPQPDAIVSRLLLTIELTTTAIAGLYLSFLFREKR</sequence>
<evidence type="ECO:0000313" key="3">
    <source>
        <dbReference type="EMBL" id="CBK40305.1"/>
    </source>
</evidence>
<protein>
    <recommendedName>
        <fullName evidence="2">Zinc-ribbon domain-containing protein</fullName>
    </recommendedName>
</protein>
<dbReference type="InterPro" id="IPR026870">
    <property type="entry name" value="Zinc_ribbon_dom"/>
</dbReference>
<dbReference type="KEGG" id="nde:NIDE0530"/>
<evidence type="ECO:0000256" key="1">
    <source>
        <dbReference type="SAM" id="Phobius"/>
    </source>
</evidence>
<dbReference type="STRING" id="330214.NIDE0530"/>
<dbReference type="OrthoDB" id="9797008at2"/>
<keyword evidence="1" id="KW-0472">Membrane</keyword>
<keyword evidence="1" id="KW-1133">Transmembrane helix</keyword>
<dbReference type="EMBL" id="FP929003">
    <property type="protein sequence ID" value="CBK40305.1"/>
    <property type="molecule type" value="Genomic_DNA"/>
</dbReference>
<feature type="domain" description="Zinc-ribbon" evidence="2">
    <location>
        <begin position="4"/>
        <end position="25"/>
    </location>
</feature>
<keyword evidence="4" id="KW-1185">Reference proteome</keyword>
<organism evidence="3 4">
    <name type="scientific">Nitrospira defluvii</name>
    <dbReference type="NCBI Taxonomy" id="330214"/>
    <lineage>
        <taxon>Bacteria</taxon>
        <taxon>Pseudomonadati</taxon>
        <taxon>Nitrospirota</taxon>
        <taxon>Nitrospiria</taxon>
        <taxon>Nitrospirales</taxon>
        <taxon>Nitrospiraceae</taxon>
        <taxon>Nitrospira</taxon>
    </lineage>
</organism>
<feature type="transmembrane region" description="Helical" evidence="1">
    <location>
        <begin position="45"/>
        <end position="63"/>
    </location>
</feature>
<evidence type="ECO:0000259" key="2">
    <source>
        <dbReference type="Pfam" id="PF13240"/>
    </source>
</evidence>
<reference evidence="3 4" key="1">
    <citation type="journal article" date="2010" name="Proc. Natl. Acad. Sci. U.S.A.">
        <title>A Nitrospira metagenome illuminates the physiology and evolution of globally important nitrite-oxidizing bacteria.</title>
        <authorList>
            <person name="Lucker S."/>
            <person name="Wagner M."/>
            <person name="Maixner F."/>
            <person name="Pelletier E."/>
            <person name="Koch H."/>
            <person name="Vacherie B."/>
            <person name="Rattei T."/>
            <person name="Sinninghe Damste J."/>
            <person name="Spieck E."/>
            <person name="Le Paslier D."/>
            <person name="Daims H."/>
        </authorList>
    </citation>
    <scope>NUCLEOTIDE SEQUENCE [LARGE SCALE GENOMIC DNA]</scope>
</reference>
<dbReference type="HOGENOM" id="CLU_2057102_0_0_0"/>
<accession>D8PAP6</accession>
<gene>
    <name evidence="3" type="ORF">NIDE0530</name>
</gene>
<dbReference type="Proteomes" id="UP000001660">
    <property type="component" value="Chromosome"/>
</dbReference>